<reference evidence="2 3" key="1">
    <citation type="journal article" date="2020" name="Cell">
        <title>Large-Scale Comparative Analyses of Tick Genomes Elucidate Their Genetic Diversity and Vector Capacities.</title>
        <authorList>
            <consortium name="Tick Genome and Microbiome Consortium (TIGMIC)"/>
            <person name="Jia N."/>
            <person name="Wang J."/>
            <person name="Shi W."/>
            <person name="Du L."/>
            <person name="Sun Y."/>
            <person name="Zhan W."/>
            <person name="Jiang J.F."/>
            <person name="Wang Q."/>
            <person name="Zhang B."/>
            <person name="Ji P."/>
            <person name="Bell-Sakyi L."/>
            <person name="Cui X.M."/>
            <person name="Yuan T.T."/>
            <person name="Jiang B.G."/>
            <person name="Yang W.F."/>
            <person name="Lam T.T."/>
            <person name="Chang Q.C."/>
            <person name="Ding S.J."/>
            <person name="Wang X.J."/>
            <person name="Zhu J.G."/>
            <person name="Ruan X.D."/>
            <person name="Zhao L."/>
            <person name="Wei J.T."/>
            <person name="Ye R.Z."/>
            <person name="Que T.C."/>
            <person name="Du C.H."/>
            <person name="Zhou Y.H."/>
            <person name="Cheng J.X."/>
            <person name="Dai P.F."/>
            <person name="Guo W.B."/>
            <person name="Han X.H."/>
            <person name="Huang E.J."/>
            <person name="Li L.F."/>
            <person name="Wei W."/>
            <person name="Gao Y.C."/>
            <person name="Liu J.Z."/>
            <person name="Shao H.Z."/>
            <person name="Wang X."/>
            <person name="Wang C.C."/>
            <person name="Yang T.C."/>
            <person name="Huo Q.B."/>
            <person name="Li W."/>
            <person name="Chen H.Y."/>
            <person name="Chen S.E."/>
            <person name="Zhou L.G."/>
            <person name="Ni X.B."/>
            <person name="Tian J.H."/>
            <person name="Sheng Y."/>
            <person name="Liu T."/>
            <person name="Pan Y.S."/>
            <person name="Xia L.Y."/>
            <person name="Li J."/>
            <person name="Zhao F."/>
            <person name="Cao W.C."/>
        </authorList>
    </citation>
    <scope>NUCLEOTIDE SEQUENCE [LARGE SCALE GENOMIC DNA]</scope>
    <source>
        <strain evidence="2">HaeL-2018</strain>
    </source>
</reference>
<sequence>MDTSGPREGFRSPRSRHQTTPTTIVMKFTDYTNLSNIDVGAVSFCIHRAAGLSIRERADTFIKVRKRQNLIALVTYRVSAANKLLAIKKLTVLGNVHTVTCYKALDPSNTRGVLHGVPQSYSREQIRSSLRIPGHKILDFRRMGESQSILITIEGHILPRQAIFCSAVARLYPPRVYCRPCLHCFGLQHRTDVCPTRKEFVRCSDCGTKFPPNQDPTDTPHDCELHCVNCHGDHSATDPSCQALRDATEELRNLNRSIRNRHRYGLSRTSTYGDVGALPRMSPSYRHTPLDRSRTSSRTHQAALNSTLGGDRLRERTCSRREQWRNQPRQGRKRMPSDPTPVRLQPRHGDLGTTPEHGRIARAATSAGSGQVVSALYATPFSKSSDLRCYQITHFPLFTHHASTKP</sequence>
<dbReference type="Proteomes" id="UP000821853">
    <property type="component" value="Chromosome 1"/>
</dbReference>
<dbReference type="EMBL" id="JABSTR010000001">
    <property type="protein sequence ID" value="KAH9359851.1"/>
    <property type="molecule type" value="Genomic_DNA"/>
</dbReference>
<name>A0A9J6FAQ7_HAELO</name>
<evidence type="ECO:0000313" key="3">
    <source>
        <dbReference type="Proteomes" id="UP000821853"/>
    </source>
</evidence>
<feature type="region of interest" description="Disordered" evidence="1">
    <location>
        <begin position="1"/>
        <end position="21"/>
    </location>
</feature>
<evidence type="ECO:0000313" key="2">
    <source>
        <dbReference type="EMBL" id="KAH9359851.1"/>
    </source>
</evidence>
<feature type="region of interest" description="Disordered" evidence="1">
    <location>
        <begin position="268"/>
        <end position="355"/>
    </location>
</feature>
<feature type="compositionally biased region" description="Basic and acidic residues" evidence="1">
    <location>
        <begin position="311"/>
        <end position="324"/>
    </location>
</feature>
<accession>A0A9J6FAQ7</accession>
<protein>
    <submittedName>
        <fullName evidence="2">Uncharacterized protein</fullName>
    </submittedName>
</protein>
<dbReference type="AlphaFoldDB" id="A0A9J6FAQ7"/>
<proteinExistence type="predicted"/>
<gene>
    <name evidence="2" type="ORF">HPB48_002450</name>
</gene>
<dbReference type="OrthoDB" id="3039988at2759"/>
<feature type="compositionally biased region" description="Polar residues" evidence="1">
    <location>
        <begin position="296"/>
        <end position="308"/>
    </location>
</feature>
<comment type="caution">
    <text evidence="2">The sequence shown here is derived from an EMBL/GenBank/DDBJ whole genome shotgun (WGS) entry which is preliminary data.</text>
</comment>
<evidence type="ECO:0000256" key="1">
    <source>
        <dbReference type="SAM" id="MobiDB-lite"/>
    </source>
</evidence>
<organism evidence="2 3">
    <name type="scientific">Haemaphysalis longicornis</name>
    <name type="common">Bush tick</name>
    <dbReference type="NCBI Taxonomy" id="44386"/>
    <lineage>
        <taxon>Eukaryota</taxon>
        <taxon>Metazoa</taxon>
        <taxon>Ecdysozoa</taxon>
        <taxon>Arthropoda</taxon>
        <taxon>Chelicerata</taxon>
        <taxon>Arachnida</taxon>
        <taxon>Acari</taxon>
        <taxon>Parasitiformes</taxon>
        <taxon>Ixodida</taxon>
        <taxon>Ixodoidea</taxon>
        <taxon>Ixodidae</taxon>
        <taxon>Haemaphysalinae</taxon>
        <taxon>Haemaphysalis</taxon>
    </lineage>
</organism>
<dbReference type="VEuPathDB" id="VectorBase:HLOH_039929"/>
<keyword evidence="3" id="KW-1185">Reference proteome</keyword>